<evidence type="ECO:0000256" key="3">
    <source>
        <dbReference type="SAM" id="SignalP"/>
    </source>
</evidence>
<comment type="caution">
    <text evidence="4">The sequence shown here is derived from an EMBL/GenBank/DDBJ whole genome shotgun (WGS) entry which is preliminary data.</text>
</comment>
<evidence type="ECO:0000313" key="5">
    <source>
        <dbReference type="Proteomes" id="UP001501842"/>
    </source>
</evidence>
<organism evidence="4 5">
    <name type="scientific">Actinocorallia aurantiaca</name>
    <dbReference type="NCBI Taxonomy" id="46204"/>
    <lineage>
        <taxon>Bacteria</taxon>
        <taxon>Bacillati</taxon>
        <taxon>Actinomycetota</taxon>
        <taxon>Actinomycetes</taxon>
        <taxon>Streptosporangiales</taxon>
        <taxon>Thermomonosporaceae</taxon>
        <taxon>Actinocorallia</taxon>
    </lineage>
</organism>
<feature type="signal peptide" evidence="3">
    <location>
        <begin position="1"/>
        <end position="22"/>
    </location>
</feature>
<feature type="region of interest" description="Disordered" evidence="1">
    <location>
        <begin position="309"/>
        <end position="330"/>
    </location>
</feature>
<evidence type="ECO:0000256" key="1">
    <source>
        <dbReference type="SAM" id="MobiDB-lite"/>
    </source>
</evidence>
<protein>
    <recommendedName>
        <fullName evidence="6">Surface-anchored protein</fullName>
    </recommendedName>
</protein>
<evidence type="ECO:0008006" key="6">
    <source>
        <dbReference type="Google" id="ProtNLM"/>
    </source>
</evidence>
<evidence type="ECO:0000256" key="2">
    <source>
        <dbReference type="SAM" id="Phobius"/>
    </source>
</evidence>
<sequence>MLLAGCAALVLAALQLGLPAAAGPPPVAIALPEAADGQVDVLAVSPAADGLAVNTRTATATYAPGDVAIRIPETAATDEKSDVLPDGTWYVAAAVGETGAPRLGWSADGLAAAGYRSVEIEFVGVDSGDGKLEVFSGTVAAGRRVLSWTDATARKHTYRPTESGSREVLNWAFGSPGRYRATFRVTATGTDGRKVQSPPSTFTFLVGTAAAAATPTTTTLTAAPGSTAGRTRLTGAVTGTGARGWVEFFDGNATSLGYAEVVDGVASEEFPFAAGTYTLKAAFRPKYLGDHLASESPAVSYTVNAGSTDVPTASASPTVPAGQDGTAVPTATASPTLEMTALPVEGDSSSTCTVLGEGDVDYAVRLKDGKPQSAFRDAAGGWHEPSSAVVKVGAETVLPLPAGQDFLGPAGTSVWQLPQTPREGVPSLGWLAEGTAATWTLDGVEGPGKVVLFEAGTEGAPSVVFGGAGMSRELASGVHAHGTWGFTEQGVYRLAFTHRTSSGEEDTGKLTFVVGAAAMPSCPGKLANTGAHTLLYASLGAMAVSAGAVLLIGVNRRLGLF</sequence>
<name>A0ABN3TUK2_9ACTN</name>
<reference evidence="4 5" key="1">
    <citation type="journal article" date="2019" name="Int. J. Syst. Evol. Microbiol.">
        <title>The Global Catalogue of Microorganisms (GCM) 10K type strain sequencing project: providing services to taxonomists for standard genome sequencing and annotation.</title>
        <authorList>
            <consortium name="The Broad Institute Genomics Platform"/>
            <consortium name="The Broad Institute Genome Sequencing Center for Infectious Disease"/>
            <person name="Wu L."/>
            <person name="Ma J."/>
        </authorList>
    </citation>
    <scope>NUCLEOTIDE SEQUENCE [LARGE SCALE GENOMIC DNA]</scope>
    <source>
        <strain evidence="4 5">JCM 8201</strain>
    </source>
</reference>
<feature type="transmembrane region" description="Helical" evidence="2">
    <location>
        <begin position="534"/>
        <end position="554"/>
    </location>
</feature>
<gene>
    <name evidence="4" type="ORF">GCM10010439_02880</name>
</gene>
<proteinExistence type="predicted"/>
<feature type="chain" id="PRO_5046727444" description="Surface-anchored protein" evidence="3">
    <location>
        <begin position="23"/>
        <end position="561"/>
    </location>
</feature>
<keyword evidence="3" id="KW-0732">Signal</keyword>
<keyword evidence="2" id="KW-0812">Transmembrane</keyword>
<dbReference type="NCBIfam" id="NF038134">
    <property type="entry name" value="choice_anch_M"/>
    <property type="match status" value="2"/>
</dbReference>
<keyword evidence="5" id="KW-1185">Reference proteome</keyword>
<keyword evidence="2" id="KW-0472">Membrane</keyword>
<evidence type="ECO:0000313" key="4">
    <source>
        <dbReference type="EMBL" id="GAA2718865.1"/>
    </source>
</evidence>
<dbReference type="Proteomes" id="UP001501842">
    <property type="component" value="Unassembled WGS sequence"/>
</dbReference>
<keyword evidence="2" id="KW-1133">Transmembrane helix</keyword>
<dbReference type="InterPro" id="IPR022435">
    <property type="entry name" value="Surface-anchored_actinobac"/>
</dbReference>
<dbReference type="NCBIfam" id="TIGR03769">
    <property type="entry name" value="P_ac_wall_RPT"/>
    <property type="match status" value="1"/>
</dbReference>
<accession>A0ABN3TUK2</accession>
<dbReference type="EMBL" id="BAAATZ010000002">
    <property type="protein sequence ID" value="GAA2718865.1"/>
    <property type="molecule type" value="Genomic_DNA"/>
</dbReference>